<name>A0A9Q0MLE8_9DIPT</name>
<dbReference type="OrthoDB" id="6628406at2759"/>
<dbReference type="Pfam" id="PF00858">
    <property type="entry name" value="ASC"/>
    <property type="match status" value="1"/>
</dbReference>
<keyword evidence="5 12" id="KW-0812">Transmembrane</keyword>
<dbReference type="InterPro" id="IPR001873">
    <property type="entry name" value="ENaC"/>
</dbReference>
<evidence type="ECO:0000256" key="4">
    <source>
        <dbReference type="ARBA" id="ARBA00022461"/>
    </source>
</evidence>
<evidence type="ECO:0000313" key="14">
    <source>
        <dbReference type="Proteomes" id="UP001151699"/>
    </source>
</evidence>
<comment type="caution">
    <text evidence="13">The sequence shown here is derived from an EMBL/GenBank/DDBJ whole genome shotgun (WGS) entry which is preliminary data.</text>
</comment>
<comment type="similarity">
    <text evidence="2 12">Belongs to the amiloride-sensitive sodium channel (TC 1.A.6) family.</text>
</comment>
<evidence type="ECO:0000256" key="7">
    <source>
        <dbReference type="ARBA" id="ARBA00023053"/>
    </source>
</evidence>
<evidence type="ECO:0000256" key="2">
    <source>
        <dbReference type="ARBA" id="ARBA00007193"/>
    </source>
</evidence>
<comment type="subcellular location">
    <subcellularLocation>
        <location evidence="1">Membrane</location>
        <topology evidence="1">Multi-pass membrane protein</topology>
    </subcellularLocation>
</comment>
<dbReference type="EMBL" id="WJQU01001648">
    <property type="protein sequence ID" value="KAJ6633823.1"/>
    <property type="molecule type" value="Genomic_DNA"/>
</dbReference>
<evidence type="ECO:0000256" key="3">
    <source>
        <dbReference type="ARBA" id="ARBA00022448"/>
    </source>
</evidence>
<dbReference type="GO" id="GO:0005886">
    <property type="term" value="C:plasma membrane"/>
    <property type="evidence" value="ECO:0007669"/>
    <property type="project" value="TreeGrafter"/>
</dbReference>
<reference evidence="13" key="1">
    <citation type="submission" date="2022-07" db="EMBL/GenBank/DDBJ databases">
        <authorList>
            <person name="Trinca V."/>
            <person name="Uliana J.V.C."/>
            <person name="Torres T.T."/>
            <person name="Ward R.J."/>
            <person name="Monesi N."/>
        </authorList>
    </citation>
    <scope>NUCLEOTIDE SEQUENCE</scope>
    <source>
        <strain evidence="13">HSMRA1968</strain>
        <tissue evidence="13">Whole embryos</tissue>
    </source>
</reference>
<evidence type="ECO:0000256" key="12">
    <source>
        <dbReference type="RuleBase" id="RU000679"/>
    </source>
</evidence>
<keyword evidence="14" id="KW-1185">Reference proteome</keyword>
<organism evidence="13 14">
    <name type="scientific">Pseudolycoriella hygida</name>
    <dbReference type="NCBI Taxonomy" id="35572"/>
    <lineage>
        <taxon>Eukaryota</taxon>
        <taxon>Metazoa</taxon>
        <taxon>Ecdysozoa</taxon>
        <taxon>Arthropoda</taxon>
        <taxon>Hexapoda</taxon>
        <taxon>Insecta</taxon>
        <taxon>Pterygota</taxon>
        <taxon>Neoptera</taxon>
        <taxon>Endopterygota</taxon>
        <taxon>Diptera</taxon>
        <taxon>Nematocera</taxon>
        <taxon>Sciaroidea</taxon>
        <taxon>Sciaridae</taxon>
        <taxon>Pseudolycoriella</taxon>
    </lineage>
</organism>
<evidence type="ECO:0000256" key="10">
    <source>
        <dbReference type="ARBA" id="ARBA00023201"/>
    </source>
</evidence>
<evidence type="ECO:0000256" key="11">
    <source>
        <dbReference type="ARBA" id="ARBA00023303"/>
    </source>
</evidence>
<keyword evidence="7" id="KW-0915">Sodium</keyword>
<keyword evidence="4 12" id="KW-0894">Sodium channel</keyword>
<keyword evidence="8 12" id="KW-0406">Ion transport</keyword>
<dbReference type="AlphaFoldDB" id="A0A9Q0MLE8"/>
<evidence type="ECO:0000256" key="6">
    <source>
        <dbReference type="ARBA" id="ARBA00022989"/>
    </source>
</evidence>
<keyword evidence="3 12" id="KW-0813">Transport</keyword>
<evidence type="ECO:0000256" key="1">
    <source>
        <dbReference type="ARBA" id="ARBA00004141"/>
    </source>
</evidence>
<evidence type="ECO:0000256" key="5">
    <source>
        <dbReference type="ARBA" id="ARBA00022692"/>
    </source>
</evidence>
<dbReference type="PANTHER" id="PTHR11690:SF288">
    <property type="entry name" value="AMILORIDE-SENSITIVE NA+ CHANNEL-RELATED"/>
    <property type="match status" value="1"/>
</dbReference>
<dbReference type="Proteomes" id="UP001151699">
    <property type="component" value="Unassembled WGS sequence"/>
</dbReference>
<dbReference type="GO" id="GO:0015280">
    <property type="term" value="F:ligand-gated sodium channel activity"/>
    <property type="evidence" value="ECO:0007669"/>
    <property type="project" value="TreeGrafter"/>
</dbReference>
<protein>
    <submittedName>
        <fullName evidence="13">Pickpocket protein 19</fullName>
    </submittedName>
</protein>
<keyword evidence="10 12" id="KW-0739">Sodium transport</keyword>
<keyword evidence="9" id="KW-0472">Membrane</keyword>
<evidence type="ECO:0000313" key="13">
    <source>
        <dbReference type="EMBL" id="KAJ6633823.1"/>
    </source>
</evidence>
<dbReference type="PANTHER" id="PTHR11690">
    <property type="entry name" value="AMILORIDE-SENSITIVE SODIUM CHANNEL-RELATED"/>
    <property type="match status" value="1"/>
</dbReference>
<dbReference type="Gene3D" id="1.10.287.770">
    <property type="entry name" value="YojJ-like"/>
    <property type="match status" value="1"/>
</dbReference>
<feature type="non-terminal residue" evidence="13">
    <location>
        <position position="396"/>
    </location>
</feature>
<gene>
    <name evidence="13" type="primary">ppk19_1</name>
    <name evidence="13" type="ORF">Bhyg_15587</name>
</gene>
<keyword evidence="6" id="KW-1133">Transmembrane helix</keyword>
<proteinExistence type="inferred from homology"/>
<keyword evidence="11 12" id="KW-0407">Ion channel</keyword>
<evidence type="ECO:0000256" key="9">
    <source>
        <dbReference type="ARBA" id="ARBA00023136"/>
    </source>
</evidence>
<evidence type="ECO:0000256" key="8">
    <source>
        <dbReference type="ARBA" id="ARBA00023065"/>
    </source>
</evidence>
<sequence>DFRFKQNIKEVSIPVATNGFAVSRSSKVLKLDTLKINGSVWGRYCTSSTVHGIRYLAEPNVKVTERFLNDASNETVNKLRDIIIGLNSFEFSSFEEFELIIQNDLSDLDHINMTELYLRANESDYPWRTTKFGDWSGIRAHIRINDSTKIPHIKRRSGVLLMAQNPFSWPISSYFLPAATSASVQMTPTLSYASKGVLSLQPSERNCLVPDEVHKSKYETLPGTQYFFTNCICNCRMHYLISTCNCTVDFLYPSADYQQCKLTDLKCLFDNNDLFNHEKPSTENQYFSDKEDGMVCDCLPECESVDYELDVTPSKGSDDDDMDNRIILDVHFDQSTMFKYRTDVVFDWLDLMVGFGGIAGLFLGISLMSIAEIFFYLGIGTMAIIRDLIELYRKKK</sequence>
<accession>A0A9Q0MLE8</accession>